<organism evidence="2 3">
    <name type="scientific">Treponema saccharophilum DSM 2985</name>
    <dbReference type="NCBI Taxonomy" id="907348"/>
    <lineage>
        <taxon>Bacteria</taxon>
        <taxon>Pseudomonadati</taxon>
        <taxon>Spirochaetota</taxon>
        <taxon>Spirochaetia</taxon>
        <taxon>Spirochaetales</taxon>
        <taxon>Treponemataceae</taxon>
        <taxon>Treponema</taxon>
    </lineage>
</organism>
<keyword evidence="1" id="KW-0732">Signal</keyword>
<evidence type="ECO:0000256" key="1">
    <source>
        <dbReference type="SAM" id="SignalP"/>
    </source>
</evidence>
<reference evidence="2 3" key="1">
    <citation type="submission" date="2011-09" db="EMBL/GenBank/DDBJ databases">
        <title>The draft genome of Treponema saccharophilum DSM 2985.</title>
        <authorList>
            <consortium name="US DOE Joint Genome Institute (JGI-PGF)"/>
            <person name="Lucas S."/>
            <person name="Copeland A."/>
            <person name="Lapidus A."/>
            <person name="Glavina del Rio T."/>
            <person name="Dalin E."/>
            <person name="Tice H."/>
            <person name="Bruce D."/>
            <person name="Goodwin L."/>
            <person name="Pitluck S."/>
            <person name="Peters L."/>
            <person name="Kyrpides N."/>
            <person name="Mavromatis K."/>
            <person name="Ivanova N."/>
            <person name="Markowitz V."/>
            <person name="Cheng J.-F."/>
            <person name="Hugenholtz P."/>
            <person name="Woyke T."/>
            <person name="Wu D."/>
            <person name="Gronow S."/>
            <person name="Wellnitz S."/>
            <person name="Brambilla E."/>
            <person name="Klenk H.-P."/>
            <person name="Eisen J.A."/>
        </authorList>
    </citation>
    <scope>NUCLEOTIDE SEQUENCE [LARGE SCALE GENOMIC DNA]</scope>
    <source>
        <strain evidence="2 3">DSM 2985</strain>
    </source>
</reference>
<protein>
    <recommendedName>
        <fullName evidence="4">Lipoprotein</fullName>
    </recommendedName>
</protein>
<accession>H7EL33</accession>
<name>H7EL33_9SPIR</name>
<dbReference type="PATRIC" id="fig|907348.3.peg.1615"/>
<evidence type="ECO:0000313" key="3">
    <source>
        <dbReference type="Proteomes" id="UP000003571"/>
    </source>
</evidence>
<dbReference type="STRING" id="907348.TresaDRAFT_1047"/>
<proteinExistence type="predicted"/>
<comment type="caution">
    <text evidence="2">The sequence shown here is derived from an EMBL/GenBank/DDBJ whole genome shotgun (WGS) entry which is preliminary data.</text>
</comment>
<evidence type="ECO:0008006" key="4">
    <source>
        <dbReference type="Google" id="ProtNLM"/>
    </source>
</evidence>
<dbReference type="Proteomes" id="UP000003571">
    <property type="component" value="Unassembled WGS sequence"/>
</dbReference>
<gene>
    <name evidence="2" type="ORF">TresaDRAFT_1047</name>
</gene>
<feature type="chain" id="PRO_5003608784" description="Lipoprotein" evidence="1">
    <location>
        <begin position="25"/>
        <end position="188"/>
    </location>
</feature>
<dbReference type="AlphaFoldDB" id="H7EL33"/>
<evidence type="ECO:0000313" key="2">
    <source>
        <dbReference type="EMBL" id="EIC01758.1"/>
    </source>
</evidence>
<dbReference type="EMBL" id="AGRW01000047">
    <property type="protein sequence ID" value="EIC01758.1"/>
    <property type="molecule type" value="Genomic_DNA"/>
</dbReference>
<sequence length="188" mass="21766">MKKKKIVFVALLLLCALLSGGKSMQLFVESVDHDNPPQNFSYPMAVFGGNTEEFTYEIVEGKAYLDVDYPSQYDFWLPHRKPEVIEDIDFETRINCACAQYQKLLSDFRASITVLDKNGVEIKPCRTDESDWYLAVYFKKGTLPKKISVTYKATFVFDGEEKSFEYTAALKRRKMSFLRLQLLNAIYM</sequence>
<feature type="signal peptide" evidence="1">
    <location>
        <begin position="1"/>
        <end position="24"/>
    </location>
</feature>
<keyword evidence="3" id="KW-1185">Reference proteome</keyword>
<dbReference type="RefSeq" id="WP_002704521.1">
    <property type="nucleotide sequence ID" value="NZ_AGRW01000047.1"/>
</dbReference>